<dbReference type="GO" id="GO:0005509">
    <property type="term" value="F:calcium ion binding"/>
    <property type="evidence" value="ECO:0007669"/>
    <property type="project" value="InterPro"/>
</dbReference>
<reference evidence="2" key="1">
    <citation type="submission" date="2023-10" db="EMBL/GenBank/DDBJ databases">
        <title>Genome assembly of Pristionchus species.</title>
        <authorList>
            <person name="Yoshida K."/>
            <person name="Sommer R.J."/>
        </authorList>
    </citation>
    <scope>NUCLEOTIDE SEQUENCE</scope>
    <source>
        <strain evidence="2">RS0144</strain>
    </source>
</reference>
<evidence type="ECO:0000313" key="3">
    <source>
        <dbReference type="Proteomes" id="UP001432027"/>
    </source>
</evidence>
<protein>
    <recommendedName>
        <fullName evidence="1">EF-hand domain-containing protein</fullName>
    </recommendedName>
</protein>
<dbReference type="PROSITE" id="PS00018">
    <property type="entry name" value="EF_HAND_1"/>
    <property type="match status" value="1"/>
</dbReference>
<evidence type="ECO:0000313" key="2">
    <source>
        <dbReference type="EMBL" id="GMS97051.1"/>
    </source>
</evidence>
<keyword evidence="3" id="KW-1185">Reference proteome</keyword>
<dbReference type="InterPro" id="IPR018247">
    <property type="entry name" value="EF_Hand_1_Ca_BS"/>
</dbReference>
<accession>A0AAV5TRP3</accession>
<name>A0AAV5TRP3_9BILA</name>
<dbReference type="Proteomes" id="UP001432027">
    <property type="component" value="Unassembled WGS sequence"/>
</dbReference>
<feature type="non-terminal residue" evidence="2">
    <location>
        <position position="1"/>
    </location>
</feature>
<dbReference type="InterPro" id="IPR002048">
    <property type="entry name" value="EF_hand_dom"/>
</dbReference>
<proteinExistence type="predicted"/>
<feature type="domain" description="EF-hand" evidence="1">
    <location>
        <begin position="79"/>
        <end position="109"/>
    </location>
</feature>
<organism evidence="2 3">
    <name type="scientific">Pristionchus entomophagus</name>
    <dbReference type="NCBI Taxonomy" id="358040"/>
    <lineage>
        <taxon>Eukaryota</taxon>
        <taxon>Metazoa</taxon>
        <taxon>Ecdysozoa</taxon>
        <taxon>Nematoda</taxon>
        <taxon>Chromadorea</taxon>
        <taxon>Rhabditida</taxon>
        <taxon>Rhabditina</taxon>
        <taxon>Diplogasteromorpha</taxon>
        <taxon>Diplogasteroidea</taxon>
        <taxon>Neodiplogasteridae</taxon>
        <taxon>Pristionchus</taxon>
    </lineage>
</organism>
<dbReference type="PROSITE" id="PS50222">
    <property type="entry name" value="EF_HAND_2"/>
    <property type="match status" value="1"/>
</dbReference>
<comment type="caution">
    <text evidence="2">The sequence shown here is derived from an EMBL/GenBank/DDBJ whole genome shotgun (WGS) entry which is preliminary data.</text>
</comment>
<dbReference type="AlphaFoldDB" id="A0AAV5TRP3"/>
<sequence length="109" mass="12436">GKTSVKCILCDDAKQVELKQLAQHIHTHLEYFPYKCNVCDYKGIHKREIDDHGYLNHDEPSFTKVEGEAFMNSTTSHRSKAQKNPKWFAEIDKNGDGVIQPGEFDISLA</sequence>
<dbReference type="Gene3D" id="3.30.160.60">
    <property type="entry name" value="Classic Zinc Finger"/>
    <property type="match status" value="1"/>
</dbReference>
<evidence type="ECO:0000259" key="1">
    <source>
        <dbReference type="PROSITE" id="PS50222"/>
    </source>
</evidence>
<dbReference type="EMBL" id="BTSX01000004">
    <property type="protein sequence ID" value="GMS97051.1"/>
    <property type="molecule type" value="Genomic_DNA"/>
</dbReference>
<gene>
    <name evidence="2" type="ORF">PENTCL1PPCAC_19226</name>
</gene>